<accession>A0A5C7CH31</accession>
<accession>A0A656VLE2</accession>
<dbReference type="AlphaFoldDB" id="A0A0F6KMN4"/>
<dbReference type="EMBL" id="QJQB01000179">
    <property type="protein sequence ID" value="PYA70323.1"/>
    <property type="molecule type" value="Genomic_DNA"/>
</dbReference>
<reference evidence="9" key="7">
    <citation type="submission" date="2018-06" db="EMBL/GenBank/DDBJ databases">
        <authorList>
            <person name="Martins R.C."/>
            <person name="Perdigao-Neto L.V."/>
            <person name="Costa S.F."/>
            <person name="Levin A.S.S."/>
        </authorList>
    </citation>
    <scope>NUCLEOTIDE SEQUENCE</scope>
    <source>
        <strain evidence="9">1283</strain>
    </source>
</reference>
<reference evidence="10 17" key="9">
    <citation type="submission" date="2019-07" db="EMBL/GenBank/DDBJ databases">
        <title>Investigation of anaerobic lignin degradation for improved lignocellulosic biofuels.</title>
        <authorList>
            <person name="Deangelis K.PhD."/>
        </authorList>
    </citation>
    <scope>NUCLEOTIDE SEQUENCE [LARGE SCALE GENOMIC DNA]</scope>
    <source>
        <strain evidence="10 17">106R</strain>
    </source>
</reference>
<evidence type="ECO:0000313" key="11">
    <source>
        <dbReference type="EMBL" id="TXE34728.1"/>
    </source>
</evidence>
<evidence type="ECO:0000313" key="6">
    <source>
        <dbReference type="EMBL" id="MVF02226.1"/>
    </source>
</evidence>
<dbReference type="Pfam" id="PF09857">
    <property type="entry name" value="YjhX_toxin"/>
    <property type="match status" value="1"/>
</dbReference>
<reference evidence="11 18" key="10">
    <citation type="submission" date="2019-07" db="EMBL/GenBank/DDBJ databases">
        <title>Serratia strains were isolated from fresh produce.</title>
        <authorList>
            <person name="Cho G.-S."/>
            <person name="Stein M."/>
            <person name="Lee W."/>
            <person name="Suh S.H."/>
            <person name="Franz C.M.A.P."/>
        </authorList>
    </citation>
    <scope>NUCLEOTIDE SEQUENCE [LARGE SCALE GENOMIC DNA]</scope>
    <source>
        <strain evidence="11 18">S16</strain>
    </source>
</reference>
<dbReference type="EMBL" id="LFJS01000012">
    <property type="protein sequence ID" value="KMU51388.1"/>
    <property type="molecule type" value="Genomic_DNA"/>
</dbReference>
<dbReference type="InterPro" id="IPR018654">
    <property type="entry name" value="YjhX_toxin"/>
</dbReference>
<reference evidence="6 19" key="11">
    <citation type="submission" date="2019-11" db="EMBL/GenBank/DDBJ databases">
        <title>Whole genome sequence of a plant growth promoting strain Serratia marcescens BTL07 isolated from the rhizoplane of Chili (Capsicum annuum).</title>
        <authorList>
            <person name="Dutta S."/>
            <person name="Khatun A."/>
            <person name="Gupta D.R."/>
            <person name="Surovy M.Z."/>
            <person name="Rahman M.M."/>
            <person name="Mahmud N.U."/>
            <person name="Emes R."/>
            <person name="Warry A."/>
            <person name="West H."/>
            <person name="Clarke M.L."/>
            <person name="Islam M.T."/>
        </authorList>
    </citation>
    <scope>NUCLEOTIDE SEQUENCE [LARGE SCALE GENOMIC DNA]</scope>
    <source>
        <strain evidence="6 19">BTL07</strain>
    </source>
</reference>
<reference evidence="5 14" key="13">
    <citation type="submission" date="2024-07" db="EMBL/GenBank/DDBJ databases">
        <title>Making a pathogen? Evaluating the impact of protist predation on the evolution of virulence in Serratia marcescens.</title>
        <authorList>
            <person name="Hopkins H."/>
            <person name="Lopezguerra C."/>
            <person name="Lau M.-J."/>
        </authorList>
    </citation>
    <scope>NUCLEOTIDE SEQUENCE [LARGE SCALE GENOMIC DNA]</scope>
    <source>
        <strain evidence="5 14">KZ19</strain>
    </source>
</reference>
<dbReference type="Proteomes" id="UP001275057">
    <property type="component" value="Unassembled WGS sequence"/>
</dbReference>
<evidence type="ECO:0000313" key="9">
    <source>
        <dbReference type="EMBL" id="PYA70323.1"/>
    </source>
</evidence>
<reference evidence="7" key="3">
    <citation type="journal article" date="2017" name="PLoS ONE">
        <title>Genomic and phenotypic characterisation of fluoroquinolone resistance mechanisms in Enterobacteriaceae in Durban, South Africa.</title>
        <authorList>
            <person name="Osei Sekyere J."/>
            <person name="Amoako D.G."/>
        </authorList>
    </citation>
    <scope>NUCLEOTIDE SEQUENCE</scope>
    <source>
        <strain evidence="7">945174350</strain>
    </source>
</reference>
<dbReference type="EMBL" id="PQGI02000002">
    <property type="protein sequence ID" value="MEX3187999.1"/>
    <property type="molecule type" value="Genomic_DNA"/>
</dbReference>
<reference evidence="3 12" key="1">
    <citation type="submission" date="2015-06" db="EMBL/GenBank/DDBJ databases">
        <title>Draft Genome of Serratia marcescens Strain AH0650_Sm1.</title>
        <authorList>
            <person name="Wan Y."/>
            <person name="Gorrie C."/>
            <person name="Holt K."/>
        </authorList>
    </citation>
    <scope>NUCLEOTIDE SEQUENCE [LARGE SCALE GENOMIC DNA]</scope>
    <source>
        <strain evidence="3 12">AH0650_Sm1</strain>
    </source>
</reference>
<name>A0A0F6KMN4_SERMA</name>
<sequence length="85" mass="9520">MNISKAEQRVLHVLAKGGYIAFTRNDAGRVTHVECYTREGLGLADCSLAVFTKLKTKRLILSRQGRPYRVTFAGLKAVRAQLDNR</sequence>
<dbReference type="EMBL" id="VOUQ01000004">
    <property type="protein sequence ID" value="TXE34728.1"/>
    <property type="molecule type" value="Genomic_DNA"/>
</dbReference>
<evidence type="ECO:0000313" key="14">
    <source>
        <dbReference type="Proteomes" id="UP000237365"/>
    </source>
</evidence>
<evidence type="ECO:0000313" key="4">
    <source>
        <dbReference type="EMBL" id="MDX7082967.1"/>
    </source>
</evidence>
<dbReference type="Proteomes" id="UP000237365">
    <property type="component" value="Unassembled WGS sequence"/>
</dbReference>
<dbReference type="Proteomes" id="UP000245399">
    <property type="component" value="Chromosome"/>
</dbReference>
<evidence type="ECO:0000313" key="8">
    <source>
        <dbReference type="EMBL" id="POP16587.1"/>
    </source>
</evidence>
<evidence type="ECO:0000313" key="18">
    <source>
        <dbReference type="Proteomes" id="UP000321126"/>
    </source>
</evidence>
<dbReference type="EMBL" id="PQGI01000009">
    <property type="protein sequence ID" value="POP16587.1"/>
    <property type="molecule type" value="Genomic_DNA"/>
</dbReference>
<evidence type="ECO:0000313" key="12">
    <source>
        <dbReference type="Proteomes" id="UP000037482"/>
    </source>
</evidence>
<dbReference type="Proteomes" id="UP000443014">
    <property type="component" value="Unassembled WGS sequence"/>
</dbReference>
<dbReference type="NCBIfam" id="NF010240">
    <property type="entry name" value="PRK13687.1"/>
    <property type="match status" value="1"/>
</dbReference>
<proteinExistence type="inferred from homology"/>
<evidence type="ECO:0000313" key="3">
    <source>
        <dbReference type="EMBL" id="KMU51388.1"/>
    </source>
</evidence>
<evidence type="ECO:0000313" key="13">
    <source>
        <dbReference type="Proteomes" id="UP000050489"/>
    </source>
</evidence>
<dbReference type="EMBL" id="JAXABG010000005">
    <property type="protein sequence ID" value="MDX7082967.1"/>
    <property type="molecule type" value="Genomic_DNA"/>
</dbReference>
<reference evidence="9" key="6">
    <citation type="submission" date="2018-06" db="EMBL/GenBank/DDBJ databases">
        <title>Serratia marcescens genome sequencing and assembly.</title>
        <authorList>
            <person name="Martins R.C.R."/>
            <person name="Perdigao-Neto L.V."/>
            <person name="Costa S.F."/>
            <person name="Levin A.S.S."/>
        </authorList>
    </citation>
    <scope>NUCLEOTIDE SEQUENCE</scope>
    <source>
        <strain evidence="9">1283</strain>
    </source>
</reference>
<evidence type="ECO:0000313" key="16">
    <source>
        <dbReference type="Proteomes" id="UP000247823"/>
    </source>
</evidence>
<evidence type="ECO:0000256" key="1">
    <source>
        <dbReference type="HAMAP-Rule" id="MF_00827"/>
    </source>
</evidence>
<reference evidence="4 20" key="12">
    <citation type="submission" date="2023-11" db="EMBL/GenBank/DDBJ databases">
        <title>Detection of rare carbapenemases in Enterobacterales - comparison of two colorimetric and two CIM-based carbapenemase assays.</title>
        <authorList>
            <person name="Schaffarczyk L."/>
            <person name="Noster J."/>
            <person name="Stelzer Y."/>
            <person name="Sattler J."/>
            <person name="Gatermann S."/>
            <person name="Hamprecht A."/>
        </authorList>
    </citation>
    <scope>NUCLEOTIDE SEQUENCE [LARGE SCALE GENOMIC DNA]</scope>
    <source>
        <strain evidence="4 20">CIM-Carb-136</strain>
    </source>
</reference>
<keyword evidence="16" id="KW-1185">Reference proteome</keyword>
<protein>
    <recommendedName>
        <fullName evidence="1">UPF0386 protein AB868_02131</fullName>
    </recommendedName>
</protein>
<reference evidence="13" key="2">
    <citation type="submission" date="2016-04" db="EMBL/GenBank/DDBJ databases">
        <authorList>
            <person name="Osei Sekyere J."/>
            <person name="Sivertsen A."/>
            <person name="Pedersen A.T."/>
            <person name="Sundsfjord A."/>
        </authorList>
    </citation>
    <scope>NUCLEOTIDE SEQUENCE [LARGE SCALE GENOMIC DNA]</scope>
    <source>
        <strain evidence="13">945174350</strain>
    </source>
</reference>
<evidence type="ECO:0000313" key="15">
    <source>
        <dbReference type="Proteomes" id="UP000245399"/>
    </source>
</evidence>
<comment type="similarity">
    <text evidence="1">Belongs to the UPF0386 family.</text>
</comment>
<dbReference type="EMBL" id="CP029449">
    <property type="protein sequence ID" value="AWL67443.1"/>
    <property type="molecule type" value="Genomic_DNA"/>
</dbReference>
<reference evidence="8" key="4">
    <citation type="submission" date="2018-01" db="EMBL/GenBank/DDBJ databases">
        <title>The opportunistic pathogen Serratia marcescens is an overlooked threat to honeybees.</title>
        <authorList>
            <person name="Raymann K."/>
            <person name="Shaffer Z."/>
            <person name="Coon K."/>
            <person name="Salisbury S."/>
            <person name="Moran N.A."/>
        </authorList>
    </citation>
    <scope>NUCLEOTIDE SEQUENCE [LARGE SCALE GENOMIC DNA]</scope>
    <source>
        <strain evidence="8">KZ19</strain>
    </source>
</reference>
<gene>
    <name evidence="3" type="ORF">AB868_02131</name>
    <name evidence="7" type="ORF">AN695_0222445</name>
    <name evidence="5" type="ORF">C3R40_015365</name>
    <name evidence="8" type="ORF">C3R40_12650</name>
    <name evidence="2" type="ORF">DKC05_07040</name>
    <name evidence="9" type="ORF">DMW51_08055</name>
    <name evidence="10" type="ORF">FHU12_2791</name>
    <name evidence="11" type="ORF">FOT62_10260</name>
    <name evidence="6" type="ORF">GMA22_02985</name>
    <name evidence="4" type="ORF">SJ435_11240</name>
</gene>
<dbReference type="EMBL" id="WNKC01000001">
    <property type="protein sequence ID" value="MVF02226.1"/>
    <property type="molecule type" value="Genomic_DNA"/>
</dbReference>
<evidence type="ECO:0000313" key="19">
    <source>
        <dbReference type="Proteomes" id="UP000443014"/>
    </source>
</evidence>
<dbReference type="EMBL" id="VFMJ01000001">
    <property type="protein sequence ID" value="TQI85242.1"/>
    <property type="molecule type" value="Genomic_DNA"/>
</dbReference>
<evidence type="ECO:0000313" key="2">
    <source>
        <dbReference type="EMBL" id="AWL67443.1"/>
    </source>
</evidence>
<evidence type="ECO:0000313" key="5">
    <source>
        <dbReference type="EMBL" id="MEX3187999.1"/>
    </source>
</evidence>
<reference evidence="5 14" key="14">
    <citation type="submission" date="2024-07" db="EMBL/GenBank/DDBJ databases">
        <authorList>
            <person name="Raymann K."/>
        </authorList>
    </citation>
    <scope>NUCLEOTIDE SEQUENCE [LARGE SCALE GENOMIC DNA]</scope>
    <source>
        <strain evidence="5 14">KZ19</strain>
    </source>
</reference>
<accession>A0A0F6KMN4</accession>
<dbReference type="EMBL" id="LJEX02000118">
    <property type="protein sequence ID" value="OCO81800.1"/>
    <property type="molecule type" value="Genomic_DNA"/>
</dbReference>
<reference evidence="10 17" key="8">
    <citation type="submission" date="2019-06" db="EMBL/GenBank/DDBJ databases">
        <authorList>
            <person name="Deangelis K."/>
            <person name="Huntemann M."/>
            <person name="Clum A."/>
            <person name="Pillay M."/>
            <person name="Palaniappan K."/>
            <person name="Varghese N."/>
            <person name="Mikhailova N."/>
            <person name="Stamatis D."/>
            <person name="Reddy T."/>
            <person name="Daum C."/>
            <person name="Shapiro N."/>
            <person name="Ivanova N."/>
            <person name="Kyrpides N."/>
            <person name="Woyke T."/>
        </authorList>
    </citation>
    <scope>NUCLEOTIDE SEQUENCE [LARGE SCALE GENOMIC DNA]</scope>
    <source>
        <strain evidence="10 17">106R</strain>
    </source>
</reference>
<evidence type="ECO:0000313" key="7">
    <source>
        <dbReference type="EMBL" id="OCO81800.1"/>
    </source>
</evidence>
<dbReference type="Proteomes" id="UP000050489">
    <property type="component" value="Unassembled WGS sequence"/>
</dbReference>
<evidence type="ECO:0000313" key="17">
    <source>
        <dbReference type="Proteomes" id="UP000320710"/>
    </source>
</evidence>
<dbReference type="Proteomes" id="UP000320710">
    <property type="component" value="Unassembled WGS sequence"/>
</dbReference>
<organism evidence="11 18">
    <name type="scientific">Serratia marcescens</name>
    <dbReference type="NCBI Taxonomy" id="615"/>
    <lineage>
        <taxon>Bacteria</taxon>
        <taxon>Pseudomonadati</taxon>
        <taxon>Pseudomonadota</taxon>
        <taxon>Gammaproteobacteria</taxon>
        <taxon>Enterobacterales</taxon>
        <taxon>Yersiniaceae</taxon>
        <taxon>Serratia</taxon>
    </lineage>
</organism>
<dbReference type="Proteomes" id="UP000321126">
    <property type="component" value="Unassembled WGS sequence"/>
</dbReference>
<dbReference type="RefSeq" id="WP_004939031.1">
    <property type="nucleotide sequence ID" value="NZ_ABLCUZ020000003.1"/>
</dbReference>
<dbReference type="HAMAP" id="MF_00827">
    <property type="entry name" value="UPF0386"/>
    <property type="match status" value="1"/>
</dbReference>
<dbReference type="Proteomes" id="UP000037482">
    <property type="component" value="Unassembled WGS sequence"/>
</dbReference>
<evidence type="ECO:0000313" key="10">
    <source>
        <dbReference type="EMBL" id="TQI85242.1"/>
    </source>
</evidence>
<dbReference type="Proteomes" id="UP000247823">
    <property type="component" value="Unassembled WGS sequence"/>
</dbReference>
<dbReference type="GeneID" id="98187386"/>
<reference evidence="2 15" key="5">
    <citation type="submission" date="2018-05" db="EMBL/GenBank/DDBJ databases">
        <title>Klebsiella quasipneumonaiae provides a window into carbapenemase gene transfer, plasmid rearrangements and nosocomial acquisition from the hospital environment.</title>
        <authorList>
            <person name="Mathers A.J."/>
            <person name="Vegesana K."/>
            <person name="Stoesser N."/>
            <person name="Crook D."/>
            <person name="Vaughan A."/>
            <person name="Barry K."/>
            <person name="Parikh H."/>
            <person name="Sebra R."/>
            <person name="Kotay S."/>
            <person name="Walker A.S."/>
            <person name="Sheppard A.E."/>
        </authorList>
    </citation>
    <scope>NUCLEOTIDE SEQUENCE [LARGE SCALE GENOMIC DNA]</scope>
    <source>
        <strain evidence="2 15">CAV1761</strain>
    </source>
</reference>
<evidence type="ECO:0000313" key="20">
    <source>
        <dbReference type="Proteomes" id="UP001275057"/>
    </source>
</evidence>